<protein>
    <recommendedName>
        <fullName evidence="5">BHLH domain-containing protein</fullName>
    </recommendedName>
</protein>
<dbReference type="PROSITE" id="PS50888">
    <property type="entry name" value="BHLH"/>
    <property type="match status" value="1"/>
</dbReference>
<dbReference type="EMBL" id="JAVRRG010000081">
    <property type="protein sequence ID" value="KAK5089285.1"/>
    <property type="molecule type" value="Genomic_DNA"/>
</dbReference>
<keyword evidence="2" id="KW-0539">Nucleus</keyword>
<dbReference type="PANTHER" id="PTHR10328">
    <property type="entry name" value="PROTEIN MAX MYC-ASSOCIATED FACTOR X"/>
    <property type="match status" value="1"/>
</dbReference>
<feature type="compositionally biased region" description="Basic and acidic residues" evidence="4">
    <location>
        <begin position="109"/>
        <end position="130"/>
    </location>
</feature>
<feature type="compositionally biased region" description="Polar residues" evidence="4">
    <location>
        <begin position="502"/>
        <end position="530"/>
    </location>
</feature>
<feature type="region of interest" description="Disordered" evidence="4">
    <location>
        <begin position="502"/>
        <end position="547"/>
    </location>
</feature>
<feature type="compositionally biased region" description="Low complexity" evidence="4">
    <location>
        <begin position="151"/>
        <end position="168"/>
    </location>
</feature>
<feature type="coiled-coil region" evidence="3">
    <location>
        <begin position="373"/>
        <end position="407"/>
    </location>
</feature>
<proteinExistence type="predicted"/>
<reference evidence="6 7" key="1">
    <citation type="submission" date="2023-08" db="EMBL/GenBank/DDBJ databases">
        <title>Black Yeasts Isolated from many extreme environments.</title>
        <authorList>
            <person name="Coleine C."/>
            <person name="Stajich J.E."/>
            <person name="Selbmann L."/>
        </authorList>
    </citation>
    <scope>NUCLEOTIDE SEQUENCE [LARGE SCALE GENOMIC DNA]</scope>
    <source>
        <strain evidence="6 7">CCFEE 5885</strain>
    </source>
</reference>
<evidence type="ECO:0000256" key="1">
    <source>
        <dbReference type="ARBA" id="ARBA00023125"/>
    </source>
</evidence>
<feature type="compositionally biased region" description="Polar residues" evidence="4">
    <location>
        <begin position="169"/>
        <end position="198"/>
    </location>
</feature>
<evidence type="ECO:0000259" key="5">
    <source>
        <dbReference type="PROSITE" id="PS50888"/>
    </source>
</evidence>
<dbReference type="Gene3D" id="4.10.280.10">
    <property type="entry name" value="Helix-loop-helix DNA-binding domain"/>
    <property type="match status" value="1"/>
</dbReference>
<dbReference type="Pfam" id="PF00010">
    <property type="entry name" value="HLH"/>
    <property type="match status" value="1"/>
</dbReference>
<feature type="compositionally biased region" description="Low complexity" evidence="4">
    <location>
        <begin position="52"/>
        <end position="67"/>
    </location>
</feature>
<dbReference type="InterPro" id="IPR011598">
    <property type="entry name" value="bHLH_dom"/>
</dbReference>
<keyword evidence="1" id="KW-0238">DNA-binding</keyword>
<keyword evidence="3" id="KW-0175">Coiled coil</keyword>
<accession>A0ABR0K6M1</accession>
<feature type="domain" description="BHLH" evidence="5">
    <location>
        <begin position="325"/>
        <end position="376"/>
    </location>
</feature>
<evidence type="ECO:0000313" key="7">
    <source>
        <dbReference type="Proteomes" id="UP001345013"/>
    </source>
</evidence>
<dbReference type="SUPFAM" id="SSF47459">
    <property type="entry name" value="HLH, helix-loop-helix DNA-binding domain"/>
    <property type="match status" value="1"/>
</dbReference>
<dbReference type="InterPro" id="IPR036638">
    <property type="entry name" value="HLH_DNA-bd_sf"/>
</dbReference>
<feature type="region of interest" description="Disordered" evidence="4">
    <location>
        <begin position="280"/>
        <end position="322"/>
    </location>
</feature>
<comment type="caution">
    <text evidence="6">The sequence shown here is derived from an EMBL/GenBank/DDBJ whole genome shotgun (WGS) entry which is preliminary data.</text>
</comment>
<keyword evidence="7" id="KW-1185">Reference proteome</keyword>
<gene>
    <name evidence="6" type="ORF">LTR24_006354</name>
</gene>
<feature type="compositionally biased region" description="Basic and acidic residues" evidence="4">
    <location>
        <begin position="533"/>
        <end position="547"/>
    </location>
</feature>
<feature type="compositionally biased region" description="Polar residues" evidence="4">
    <location>
        <begin position="1"/>
        <end position="29"/>
    </location>
</feature>
<sequence length="547" mass="60669">METSTAHRPWEMNSSPLQSQKLPSISTLTRDVDSRAYEKPSQGMTPRDSAGSWTVLVSASSTTSTNTMPYLTSSTNHSPNQHPQPYTPTEPTMPSSAFASQRNSAAPHHNVDLNQHRGSGDFNDSRRGSVDSRMYQGLDALRLNGPTSPYNQSANASQTSLASSLQQQRGIHTNGSRLSNSSVPISPHWSRNSMTSRNPIAGRIAPPIMEHPRDRSQFAAEPTRGQPWAFPDPDESAIRPESAISRRNSQASFSTNSLYSELNRPLPPGQHGMRYTPINDLDTNPLTELPDHHHHTAMPSHSRISSLREDPESPTGSTPYSRTPELRITHKIAERKRRGEMKDYFEQLGKRLPAGQNNKSSKGEILLRAMDYISSLESQNKSTRIELDRQRDQMHHMELQLKELSARVNGGGFPPPPNSISQYNSGYTNGVDSDASRTLPPIMNGGAMQGVQYVARRINKEGWYIAGDHTKFRYEKECDKELELVPGRYRGSKTKETCITQVSSHSEGGTQSDELVSEPTSNLTQATTAGSILDKDEGYENYVERSG</sequence>
<dbReference type="SMART" id="SM00353">
    <property type="entry name" value="HLH"/>
    <property type="match status" value="1"/>
</dbReference>
<feature type="region of interest" description="Disordered" evidence="4">
    <location>
        <begin position="1"/>
        <end position="235"/>
    </location>
</feature>
<dbReference type="Proteomes" id="UP001345013">
    <property type="component" value="Unassembled WGS sequence"/>
</dbReference>
<evidence type="ECO:0000256" key="4">
    <source>
        <dbReference type="SAM" id="MobiDB-lite"/>
    </source>
</evidence>
<feature type="compositionally biased region" description="Polar residues" evidence="4">
    <location>
        <begin position="68"/>
        <end position="104"/>
    </location>
</feature>
<evidence type="ECO:0000256" key="2">
    <source>
        <dbReference type="ARBA" id="ARBA00023242"/>
    </source>
</evidence>
<evidence type="ECO:0000256" key="3">
    <source>
        <dbReference type="SAM" id="Coils"/>
    </source>
</evidence>
<evidence type="ECO:0000313" key="6">
    <source>
        <dbReference type="EMBL" id="KAK5089285.1"/>
    </source>
</evidence>
<name>A0ABR0K6M1_9EURO</name>
<organism evidence="6 7">
    <name type="scientific">Lithohypha guttulata</name>
    <dbReference type="NCBI Taxonomy" id="1690604"/>
    <lineage>
        <taxon>Eukaryota</taxon>
        <taxon>Fungi</taxon>
        <taxon>Dikarya</taxon>
        <taxon>Ascomycota</taxon>
        <taxon>Pezizomycotina</taxon>
        <taxon>Eurotiomycetes</taxon>
        <taxon>Chaetothyriomycetidae</taxon>
        <taxon>Chaetothyriales</taxon>
        <taxon>Trichomeriaceae</taxon>
        <taxon>Lithohypha</taxon>
    </lineage>
</organism>
<dbReference type="PANTHER" id="PTHR10328:SF15">
    <property type="entry name" value="BHLH TRANSCRIPTION FACTOR"/>
    <property type="match status" value="1"/>
</dbReference>